<gene>
    <name evidence="3" type="ORF">TK0001_4294</name>
</gene>
<sequence length="224" mass="24490">MPGPRDLLVRVQAVSVNPVDTKVRARVTPAEGQPHILGYDAVGLVEAVGPEVRLFRPGDAVFYAGALGRPGTNAELHCVDERIVGHKPAALSAAEAAALPLTAITAWEALFDRLDVGKPVPGGCPVDPDHRWGGRRRLDRDAARPPAHGPDRDHHRLASRDRRLEPRSRRPSRHRPHQTVGRRGRGAGLGRTGLRVLDHQHRPASHRDRGTDRPAGPLRPDRRS</sequence>
<dbReference type="SUPFAM" id="SSF50129">
    <property type="entry name" value="GroES-like"/>
    <property type="match status" value="1"/>
</dbReference>
<organism evidence="3 4">
    <name type="scientific">Methylorubrum extorquens</name>
    <name type="common">Methylobacterium dichloromethanicum</name>
    <name type="synonym">Methylobacterium extorquens</name>
    <dbReference type="NCBI Taxonomy" id="408"/>
    <lineage>
        <taxon>Bacteria</taxon>
        <taxon>Pseudomonadati</taxon>
        <taxon>Pseudomonadota</taxon>
        <taxon>Alphaproteobacteria</taxon>
        <taxon>Hyphomicrobiales</taxon>
        <taxon>Methylobacteriaceae</taxon>
        <taxon>Methylorubrum</taxon>
    </lineage>
</organism>
<dbReference type="Pfam" id="PF08240">
    <property type="entry name" value="ADH_N"/>
    <property type="match status" value="1"/>
</dbReference>
<dbReference type="EMBL" id="LT962688">
    <property type="protein sequence ID" value="SOR30896.1"/>
    <property type="molecule type" value="Genomic_DNA"/>
</dbReference>
<evidence type="ECO:0000256" key="1">
    <source>
        <dbReference type="SAM" id="MobiDB-lite"/>
    </source>
</evidence>
<proteinExistence type="predicted"/>
<dbReference type="Gene3D" id="3.40.50.720">
    <property type="entry name" value="NAD(P)-binding Rossmann-like Domain"/>
    <property type="match status" value="1"/>
</dbReference>
<feature type="domain" description="Alcohol dehydrogenase-like N-terminal" evidence="2">
    <location>
        <begin position="3"/>
        <end position="84"/>
    </location>
</feature>
<dbReference type="PANTHER" id="PTHR43482:SF1">
    <property type="entry name" value="PROTEIN AST1-RELATED"/>
    <property type="match status" value="1"/>
</dbReference>
<dbReference type="InterPro" id="IPR011032">
    <property type="entry name" value="GroES-like_sf"/>
</dbReference>
<reference evidence="4" key="1">
    <citation type="submission" date="2017-10" db="EMBL/GenBank/DDBJ databases">
        <authorList>
            <person name="Regsiter A."/>
            <person name="William W."/>
        </authorList>
    </citation>
    <scope>NUCLEOTIDE SEQUENCE [LARGE SCALE GENOMIC DNA]</scope>
</reference>
<dbReference type="Gene3D" id="3.90.180.10">
    <property type="entry name" value="Medium-chain alcohol dehydrogenases, catalytic domain"/>
    <property type="match status" value="1"/>
</dbReference>
<feature type="compositionally biased region" description="Basic and acidic residues" evidence="1">
    <location>
        <begin position="127"/>
        <end position="168"/>
    </location>
</feature>
<evidence type="ECO:0000313" key="3">
    <source>
        <dbReference type="EMBL" id="SOR30896.1"/>
    </source>
</evidence>
<evidence type="ECO:0000313" key="4">
    <source>
        <dbReference type="Proteomes" id="UP000233769"/>
    </source>
</evidence>
<name>A0A2N9AU72_METEX</name>
<dbReference type="Proteomes" id="UP000233769">
    <property type="component" value="Chromosome tk0001"/>
</dbReference>
<dbReference type="InterPro" id="IPR013154">
    <property type="entry name" value="ADH-like_N"/>
</dbReference>
<feature type="region of interest" description="Disordered" evidence="1">
    <location>
        <begin position="119"/>
        <end position="224"/>
    </location>
</feature>
<dbReference type="AlphaFoldDB" id="A0A2N9AU72"/>
<dbReference type="InterPro" id="IPR052585">
    <property type="entry name" value="Lipid_raft_assoc_Zn_ADH"/>
</dbReference>
<evidence type="ECO:0000259" key="2">
    <source>
        <dbReference type="Pfam" id="PF08240"/>
    </source>
</evidence>
<dbReference type="PANTHER" id="PTHR43482">
    <property type="entry name" value="PROTEIN AST1-RELATED"/>
    <property type="match status" value="1"/>
</dbReference>
<accession>A0A2N9AU72</accession>
<feature type="compositionally biased region" description="Basic residues" evidence="1">
    <location>
        <begin position="169"/>
        <end position="185"/>
    </location>
</feature>
<protein>
    <recommendedName>
        <fullName evidence="2">Alcohol dehydrogenase-like N-terminal domain-containing protein</fullName>
    </recommendedName>
</protein>
<feature type="compositionally biased region" description="Basic and acidic residues" evidence="1">
    <location>
        <begin position="196"/>
        <end position="212"/>
    </location>
</feature>